<evidence type="ECO:0000313" key="1">
    <source>
        <dbReference type="EMBL" id="TNN33606.1"/>
    </source>
</evidence>
<name>A0A4Z2EXB4_9TELE</name>
<dbReference type="Proteomes" id="UP000314294">
    <property type="component" value="Unassembled WGS sequence"/>
</dbReference>
<sequence length="71" mass="8157">MYELTSSSCPSSRLSFLILLLLDPKRPFAKSWSLTRLNRRDMEAKQVERLMGPERCRPNLFDGAPVESPAF</sequence>
<protein>
    <submittedName>
        <fullName evidence="1">Uncharacterized protein</fullName>
    </submittedName>
</protein>
<gene>
    <name evidence="1" type="ORF">EYF80_056231</name>
</gene>
<keyword evidence="2" id="KW-1185">Reference proteome</keyword>
<reference evidence="1 2" key="1">
    <citation type="submission" date="2019-03" db="EMBL/GenBank/DDBJ databases">
        <title>First draft genome of Liparis tanakae, snailfish: a comprehensive survey of snailfish specific genes.</title>
        <authorList>
            <person name="Kim W."/>
            <person name="Song I."/>
            <person name="Jeong J.-H."/>
            <person name="Kim D."/>
            <person name="Kim S."/>
            <person name="Ryu S."/>
            <person name="Song J.Y."/>
            <person name="Lee S.K."/>
        </authorList>
    </citation>
    <scope>NUCLEOTIDE SEQUENCE [LARGE SCALE GENOMIC DNA]</scope>
    <source>
        <tissue evidence="1">Muscle</tissue>
    </source>
</reference>
<accession>A0A4Z2EXB4</accession>
<dbReference type="AlphaFoldDB" id="A0A4Z2EXB4"/>
<comment type="caution">
    <text evidence="1">The sequence shown here is derived from an EMBL/GenBank/DDBJ whole genome shotgun (WGS) entry which is preliminary data.</text>
</comment>
<proteinExistence type="predicted"/>
<organism evidence="1 2">
    <name type="scientific">Liparis tanakae</name>
    <name type="common">Tanaka's snailfish</name>
    <dbReference type="NCBI Taxonomy" id="230148"/>
    <lineage>
        <taxon>Eukaryota</taxon>
        <taxon>Metazoa</taxon>
        <taxon>Chordata</taxon>
        <taxon>Craniata</taxon>
        <taxon>Vertebrata</taxon>
        <taxon>Euteleostomi</taxon>
        <taxon>Actinopterygii</taxon>
        <taxon>Neopterygii</taxon>
        <taxon>Teleostei</taxon>
        <taxon>Neoteleostei</taxon>
        <taxon>Acanthomorphata</taxon>
        <taxon>Eupercaria</taxon>
        <taxon>Perciformes</taxon>
        <taxon>Cottioidei</taxon>
        <taxon>Cottales</taxon>
        <taxon>Liparidae</taxon>
        <taxon>Liparis</taxon>
    </lineage>
</organism>
<dbReference type="EMBL" id="SRLO01002184">
    <property type="protein sequence ID" value="TNN33606.1"/>
    <property type="molecule type" value="Genomic_DNA"/>
</dbReference>
<evidence type="ECO:0000313" key="2">
    <source>
        <dbReference type="Proteomes" id="UP000314294"/>
    </source>
</evidence>